<feature type="transmembrane region" description="Helical" evidence="1">
    <location>
        <begin position="99"/>
        <end position="120"/>
    </location>
</feature>
<dbReference type="KEGG" id="psl:Psta_0628"/>
<dbReference type="Proteomes" id="UP000001887">
    <property type="component" value="Chromosome"/>
</dbReference>
<feature type="transmembrane region" description="Helical" evidence="1">
    <location>
        <begin position="126"/>
        <end position="150"/>
    </location>
</feature>
<organism evidence="2 3">
    <name type="scientific">Pirellula staleyi (strain ATCC 27377 / DSM 6068 / ICPB 4128)</name>
    <name type="common">Pirella staleyi</name>
    <dbReference type="NCBI Taxonomy" id="530564"/>
    <lineage>
        <taxon>Bacteria</taxon>
        <taxon>Pseudomonadati</taxon>
        <taxon>Planctomycetota</taxon>
        <taxon>Planctomycetia</taxon>
        <taxon>Pirellulales</taxon>
        <taxon>Pirellulaceae</taxon>
        <taxon>Pirellula</taxon>
    </lineage>
</organism>
<evidence type="ECO:0000256" key="1">
    <source>
        <dbReference type="SAM" id="Phobius"/>
    </source>
</evidence>
<feature type="transmembrane region" description="Helical" evidence="1">
    <location>
        <begin position="20"/>
        <end position="43"/>
    </location>
</feature>
<keyword evidence="3" id="KW-1185">Reference proteome</keyword>
<keyword evidence="1" id="KW-0472">Membrane</keyword>
<dbReference type="HOGENOM" id="CLU_1711553_0_0_0"/>
<sequence precursor="true">MLPFDNESQSRSQHLLNFAWMLLVAIGLALVAAPFLAIAVGWYDLFTTTDATGRPATGLAPRVLGTLVTLLALLFATILGSSSTVALRKTLWPTSQPGHTLALLPAAFAALVTMLLGAYLLPISCFTLGLLLLLLATLLANPDWLLAWLFTSS</sequence>
<keyword evidence="1" id="KW-0812">Transmembrane</keyword>
<accession>D2R4G7</accession>
<feature type="transmembrane region" description="Helical" evidence="1">
    <location>
        <begin position="63"/>
        <end position="87"/>
    </location>
</feature>
<evidence type="ECO:0000313" key="2">
    <source>
        <dbReference type="EMBL" id="ADB15315.1"/>
    </source>
</evidence>
<dbReference type="EMBL" id="CP001848">
    <property type="protein sequence ID" value="ADB15315.1"/>
    <property type="molecule type" value="Genomic_DNA"/>
</dbReference>
<keyword evidence="1" id="KW-1133">Transmembrane helix</keyword>
<proteinExistence type="predicted"/>
<gene>
    <name evidence="2" type="ordered locus">Psta_0628</name>
</gene>
<reference evidence="2 3" key="1">
    <citation type="journal article" date="2009" name="Stand. Genomic Sci.">
        <title>Complete genome sequence of Pirellula staleyi type strain (ATCC 27377).</title>
        <authorList>
            <person name="Clum A."/>
            <person name="Tindall B.J."/>
            <person name="Sikorski J."/>
            <person name="Ivanova N."/>
            <person name="Mavrommatis K."/>
            <person name="Lucas S."/>
            <person name="Glavina del Rio T."/>
            <person name="Nolan M."/>
            <person name="Chen F."/>
            <person name="Tice H."/>
            <person name="Pitluck S."/>
            <person name="Cheng J.F."/>
            <person name="Chertkov O."/>
            <person name="Brettin T."/>
            <person name="Han C."/>
            <person name="Detter J.C."/>
            <person name="Kuske C."/>
            <person name="Bruce D."/>
            <person name="Goodwin L."/>
            <person name="Ovchinikova G."/>
            <person name="Pati A."/>
            <person name="Mikhailova N."/>
            <person name="Chen A."/>
            <person name="Palaniappan K."/>
            <person name="Land M."/>
            <person name="Hauser L."/>
            <person name="Chang Y.J."/>
            <person name="Jeffries C.D."/>
            <person name="Chain P."/>
            <person name="Rohde M."/>
            <person name="Goker M."/>
            <person name="Bristow J."/>
            <person name="Eisen J.A."/>
            <person name="Markowitz V."/>
            <person name="Hugenholtz P."/>
            <person name="Kyrpides N.C."/>
            <person name="Klenk H.P."/>
            <person name="Lapidus A."/>
        </authorList>
    </citation>
    <scope>NUCLEOTIDE SEQUENCE [LARGE SCALE GENOMIC DNA]</scope>
    <source>
        <strain evidence="3">ATCC 27377 / DSM 6068 / ICPB 4128</strain>
    </source>
</reference>
<dbReference type="AlphaFoldDB" id="D2R4G7"/>
<protein>
    <submittedName>
        <fullName evidence="2">Uncharacterized protein</fullName>
    </submittedName>
</protein>
<name>D2R4G7_PIRSD</name>
<evidence type="ECO:0000313" key="3">
    <source>
        <dbReference type="Proteomes" id="UP000001887"/>
    </source>
</evidence>
<dbReference type="STRING" id="530564.Psta_0628"/>